<gene>
    <name evidence="1" type="ORF">JEU22_18365</name>
</gene>
<evidence type="ECO:0000313" key="2">
    <source>
        <dbReference type="Proteomes" id="UP000637061"/>
    </source>
</evidence>
<reference evidence="1" key="1">
    <citation type="submission" date="2020-12" db="EMBL/GenBank/DDBJ databases">
        <title>Enhanced detection system for hospital associated transmission using whole genome sequencing surveillance.</title>
        <authorList>
            <person name="Harrison L.H."/>
            <person name="Van Tyne D."/>
            <person name="Marsh J.W."/>
            <person name="Griffith M.P."/>
            <person name="Snyder D.J."/>
            <person name="Cooper V.S."/>
            <person name="Mustapha M."/>
        </authorList>
    </citation>
    <scope>NUCLEOTIDE SEQUENCE</scope>
    <source>
        <strain evidence="1">PSB00042</strain>
    </source>
</reference>
<dbReference type="Proteomes" id="UP000637061">
    <property type="component" value="Unassembled WGS sequence"/>
</dbReference>
<accession>A0A8I1EHJ8</accession>
<proteinExistence type="predicted"/>
<sequence length="99" mass="11436">MATSRIALLRSAHQKFKYSGEWNPESRDEASRNLVKMIFEVTRQNPAPQNNHQARLEIYTATTYAREIIEADFQVAHSNGWLRDLYELVQDPVVFGKGL</sequence>
<evidence type="ECO:0000313" key="1">
    <source>
        <dbReference type="EMBL" id="MBI6885875.1"/>
    </source>
</evidence>
<protein>
    <submittedName>
        <fullName evidence="1">Uncharacterized protein</fullName>
    </submittedName>
</protein>
<dbReference type="AlphaFoldDB" id="A0A8I1EHJ8"/>
<dbReference type="RefSeq" id="WP_198747802.1">
    <property type="nucleotide sequence ID" value="NZ_JAEHTE010000023.1"/>
</dbReference>
<organism evidence="1 2">
    <name type="scientific">Pseudomonas putida</name>
    <name type="common">Arthrobacter siderocapsulatus</name>
    <dbReference type="NCBI Taxonomy" id="303"/>
    <lineage>
        <taxon>Bacteria</taxon>
        <taxon>Pseudomonadati</taxon>
        <taxon>Pseudomonadota</taxon>
        <taxon>Gammaproteobacteria</taxon>
        <taxon>Pseudomonadales</taxon>
        <taxon>Pseudomonadaceae</taxon>
        <taxon>Pseudomonas</taxon>
    </lineage>
</organism>
<dbReference type="EMBL" id="JAEHTE010000023">
    <property type="protein sequence ID" value="MBI6885875.1"/>
    <property type="molecule type" value="Genomic_DNA"/>
</dbReference>
<comment type="caution">
    <text evidence="1">The sequence shown here is derived from an EMBL/GenBank/DDBJ whole genome shotgun (WGS) entry which is preliminary data.</text>
</comment>
<name>A0A8I1EHJ8_PSEPU</name>